<comment type="caution">
    <text evidence="8">The sequence shown here is derived from an EMBL/GenBank/DDBJ whole genome shotgun (WGS) entry which is preliminary data.</text>
</comment>
<gene>
    <name evidence="8" type="ORF">V5799_029763</name>
</gene>
<evidence type="ECO:0000256" key="5">
    <source>
        <dbReference type="ARBA" id="ARBA00023242"/>
    </source>
</evidence>
<feature type="region of interest" description="Disordered" evidence="6">
    <location>
        <begin position="1"/>
        <end position="28"/>
    </location>
</feature>
<dbReference type="InterPro" id="IPR036638">
    <property type="entry name" value="HLH_DNA-bd_sf"/>
</dbReference>
<dbReference type="Gene3D" id="4.10.280.10">
    <property type="entry name" value="Helix-loop-helix DNA-binding domain"/>
    <property type="match status" value="1"/>
</dbReference>
<dbReference type="AlphaFoldDB" id="A0AAQ4EQC7"/>
<comment type="subcellular location">
    <subcellularLocation>
        <location evidence="1">Nucleus</location>
    </subcellularLocation>
</comment>
<dbReference type="GO" id="GO:0005634">
    <property type="term" value="C:nucleus"/>
    <property type="evidence" value="ECO:0007669"/>
    <property type="project" value="UniProtKB-SubCell"/>
</dbReference>
<dbReference type="PANTHER" id="PTHR11723:SF17">
    <property type="entry name" value="PROTEIN EXTRA-MACROCHAETAE"/>
    <property type="match status" value="1"/>
</dbReference>
<dbReference type="PANTHER" id="PTHR11723">
    <property type="entry name" value="DNA-BINDING PROTEIN INHIBITOR"/>
    <property type="match status" value="1"/>
</dbReference>
<keyword evidence="2" id="KW-0678">Repressor</keyword>
<evidence type="ECO:0000313" key="9">
    <source>
        <dbReference type="Proteomes" id="UP001321473"/>
    </source>
</evidence>
<evidence type="ECO:0000256" key="1">
    <source>
        <dbReference type="ARBA" id="ARBA00004123"/>
    </source>
</evidence>
<protein>
    <recommendedName>
        <fullName evidence="7">BHLH domain-containing protein</fullName>
    </recommendedName>
</protein>
<dbReference type="GO" id="GO:0005737">
    <property type="term" value="C:cytoplasm"/>
    <property type="evidence" value="ECO:0007669"/>
    <property type="project" value="InterPro"/>
</dbReference>
<evidence type="ECO:0000313" key="8">
    <source>
        <dbReference type="EMBL" id="KAK8776890.1"/>
    </source>
</evidence>
<dbReference type="Proteomes" id="UP001321473">
    <property type="component" value="Unassembled WGS sequence"/>
</dbReference>
<dbReference type="EMBL" id="JARKHS020012448">
    <property type="protein sequence ID" value="KAK8776890.1"/>
    <property type="molecule type" value="Genomic_DNA"/>
</dbReference>
<keyword evidence="5" id="KW-0539">Nucleus</keyword>
<feature type="domain" description="BHLH" evidence="7">
    <location>
        <begin position="20"/>
        <end position="72"/>
    </location>
</feature>
<dbReference type="GO" id="GO:0030154">
    <property type="term" value="P:cell differentiation"/>
    <property type="evidence" value="ECO:0007669"/>
    <property type="project" value="TreeGrafter"/>
</dbReference>
<keyword evidence="4" id="KW-0804">Transcription</keyword>
<evidence type="ECO:0000259" key="7">
    <source>
        <dbReference type="PROSITE" id="PS50888"/>
    </source>
</evidence>
<name>A0AAQ4EQC7_AMBAM</name>
<proteinExistence type="predicted"/>
<organism evidence="8 9">
    <name type="scientific">Amblyomma americanum</name>
    <name type="common">Lone star tick</name>
    <dbReference type="NCBI Taxonomy" id="6943"/>
    <lineage>
        <taxon>Eukaryota</taxon>
        <taxon>Metazoa</taxon>
        <taxon>Ecdysozoa</taxon>
        <taxon>Arthropoda</taxon>
        <taxon>Chelicerata</taxon>
        <taxon>Arachnida</taxon>
        <taxon>Acari</taxon>
        <taxon>Parasitiformes</taxon>
        <taxon>Ixodida</taxon>
        <taxon>Ixodoidea</taxon>
        <taxon>Ixodidae</taxon>
        <taxon>Amblyomminae</taxon>
        <taxon>Amblyomma</taxon>
    </lineage>
</organism>
<dbReference type="SUPFAM" id="SSF47459">
    <property type="entry name" value="HLH, helix-loop-helix DNA-binding domain"/>
    <property type="match status" value="1"/>
</dbReference>
<dbReference type="GO" id="GO:0032922">
    <property type="term" value="P:circadian regulation of gene expression"/>
    <property type="evidence" value="ECO:0007669"/>
    <property type="project" value="TreeGrafter"/>
</dbReference>
<feature type="compositionally biased region" description="Polar residues" evidence="6">
    <location>
        <begin position="8"/>
        <end position="17"/>
    </location>
</feature>
<evidence type="ECO:0000256" key="6">
    <source>
        <dbReference type="SAM" id="MobiDB-lite"/>
    </source>
</evidence>
<dbReference type="Pfam" id="PF00010">
    <property type="entry name" value="HLH"/>
    <property type="match status" value="1"/>
</dbReference>
<dbReference type="PROSITE" id="PS50888">
    <property type="entry name" value="BHLH"/>
    <property type="match status" value="1"/>
</dbReference>
<keyword evidence="9" id="KW-1185">Reference proteome</keyword>
<feature type="non-terminal residue" evidence="8">
    <location>
        <position position="110"/>
    </location>
</feature>
<evidence type="ECO:0000256" key="4">
    <source>
        <dbReference type="ARBA" id="ARBA00023163"/>
    </source>
</evidence>
<sequence>MTMKAHVDQQQQATSLSKVAKGRVGREARELKHGSIQDILDKLQGLVPNMPRDKKLTKLEVVQNVIDYIMDLEVALEAHPAMPTATAARQPLVVLSAPNNAAENSSLEEE</sequence>
<evidence type="ECO:0000256" key="3">
    <source>
        <dbReference type="ARBA" id="ARBA00023015"/>
    </source>
</evidence>
<evidence type="ECO:0000256" key="2">
    <source>
        <dbReference type="ARBA" id="ARBA00022491"/>
    </source>
</evidence>
<dbReference type="InterPro" id="IPR011598">
    <property type="entry name" value="bHLH_dom"/>
</dbReference>
<dbReference type="GO" id="GO:0000122">
    <property type="term" value="P:negative regulation of transcription by RNA polymerase II"/>
    <property type="evidence" value="ECO:0007669"/>
    <property type="project" value="InterPro"/>
</dbReference>
<dbReference type="GO" id="GO:0046983">
    <property type="term" value="F:protein dimerization activity"/>
    <property type="evidence" value="ECO:0007669"/>
    <property type="project" value="InterPro"/>
</dbReference>
<dbReference type="InterPro" id="IPR026052">
    <property type="entry name" value="DNA-bd_prot-inh"/>
</dbReference>
<accession>A0AAQ4EQC7</accession>
<keyword evidence="3" id="KW-0805">Transcription regulation</keyword>
<reference evidence="8 9" key="1">
    <citation type="journal article" date="2023" name="Arcadia Sci">
        <title>De novo assembly of a long-read Amblyomma americanum tick genome.</title>
        <authorList>
            <person name="Chou S."/>
            <person name="Poskanzer K.E."/>
            <person name="Rollins M."/>
            <person name="Thuy-Boun P.S."/>
        </authorList>
    </citation>
    <scope>NUCLEOTIDE SEQUENCE [LARGE SCALE GENOMIC DNA]</scope>
    <source>
        <strain evidence="8">F_SG_1</strain>
        <tissue evidence="8">Salivary glands</tissue>
    </source>
</reference>